<comment type="caution">
    <text evidence="1">The sequence shown here is derived from an EMBL/GenBank/DDBJ whole genome shotgun (WGS) entry which is preliminary data.</text>
</comment>
<dbReference type="AlphaFoldDB" id="A0A401USH8"/>
<dbReference type="OrthoDB" id="1954979at2"/>
<dbReference type="RefSeq" id="WP_125005256.1">
    <property type="nucleotide sequence ID" value="NZ_BHYK01000035.1"/>
</dbReference>
<evidence type="ECO:0000313" key="1">
    <source>
        <dbReference type="EMBL" id="GCD12505.1"/>
    </source>
</evidence>
<accession>A0A401USH8</accession>
<sequence>MVVLESLSKKVTEVDVKHNYFYRLVKSQVSVSMDNESTEVQAYGIEIERQDIIDDTVVFIERDCVENISPQRHKVKNLIKMLYENTVSPIHMIDILGDYIDEYISDFDEMLKNIGTC</sequence>
<evidence type="ECO:0000313" key="2">
    <source>
        <dbReference type="Proteomes" id="UP000287872"/>
    </source>
</evidence>
<gene>
    <name evidence="1" type="ORF">Ctaglu_41280</name>
</gene>
<dbReference type="InterPro" id="IPR017016">
    <property type="entry name" value="UCP033595"/>
</dbReference>
<dbReference type="EMBL" id="BHYK01000035">
    <property type="protein sequence ID" value="GCD12505.1"/>
    <property type="molecule type" value="Genomic_DNA"/>
</dbReference>
<keyword evidence="2" id="KW-1185">Reference proteome</keyword>
<dbReference type="Pfam" id="PF20124">
    <property type="entry name" value="DUF6514"/>
    <property type="match status" value="1"/>
</dbReference>
<reference evidence="1 2" key="1">
    <citation type="submission" date="2018-11" db="EMBL/GenBank/DDBJ databases">
        <title>Genome sequencing and assembly of Clostridium tagluense strain A121.</title>
        <authorList>
            <person name="Murakami T."/>
            <person name="Segawa T."/>
            <person name="Shcherbakova V.A."/>
            <person name="Mori H."/>
            <person name="Yoshimura Y."/>
        </authorList>
    </citation>
    <scope>NUCLEOTIDE SEQUENCE [LARGE SCALE GENOMIC DNA]</scope>
    <source>
        <strain evidence="1 2">A121</strain>
    </source>
</reference>
<dbReference type="Proteomes" id="UP000287872">
    <property type="component" value="Unassembled WGS sequence"/>
</dbReference>
<name>A0A401USH8_9CLOT</name>
<protein>
    <submittedName>
        <fullName evidence="1">Uncharacterized protein</fullName>
    </submittedName>
</protein>
<organism evidence="1 2">
    <name type="scientific">Clostridium tagluense</name>
    <dbReference type="NCBI Taxonomy" id="360422"/>
    <lineage>
        <taxon>Bacteria</taxon>
        <taxon>Bacillati</taxon>
        <taxon>Bacillota</taxon>
        <taxon>Clostridia</taxon>
        <taxon>Eubacteriales</taxon>
        <taxon>Clostridiaceae</taxon>
        <taxon>Clostridium</taxon>
    </lineage>
</organism>
<dbReference type="GeneID" id="77243287"/>
<proteinExistence type="predicted"/>
<dbReference type="PIRSF" id="PIRSF033595">
    <property type="entry name" value="UCP033595"/>
    <property type="match status" value="1"/>
</dbReference>